<accession>A0ABW5P2X2</accession>
<dbReference type="SUPFAM" id="SSF46785">
    <property type="entry name" value="Winged helix' DNA-binding domain"/>
    <property type="match status" value="1"/>
</dbReference>
<protein>
    <submittedName>
        <fullName evidence="2">MarR family winged helix-turn-helix transcriptional regulator</fullName>
    </submittedName>
</protein>
<evidence type="ECO:0000259" key="1">
    <source>
        <dbReference type="PROSITE" id="PS50995"/>
    </source>
</evidence>
<dbReference type="PANTHER" id="PTHR33164">
    <property type="entry name" value="TRANSCRIPTIONAL REGULATOR, MARR FAMILY"/>
    <property type="match status" value="1"/>
</dbReference>
<dbReference type="SMART" id="SM00347">
    <property type="entry name" value="HTH_MARR"/>
    <property type="match status" value="1"/>
</dbReference>
<gene>
    <name evidence="2" type="ORF">ACFSR9_03260</name>
</gene>
<dbReference type="InterPro" id="IPR036390">
    <property type="entry name" value="WH_DNA-bd_sf"/>
</dbReference>
<dbReference type="InterPro" id="IPR036388">
    <property type="entry name" value="WH-like_DNA-bd_sf"/>
</dbReference>
<dbReference type="InterPro" id="IPR039422">
    <property type="entry name" value="MarR/SlyA-like"/>
</dbReference>
<dbReference type="PANTHER" id="PTHR33164:SF43">
    <property type="entry name" value="HTH-TYPE TRANSCRIPTIONAL REPRESSOR YETL"/>
    <property type="match status" value="1"/>
</dbReference>
<sequence length="160" mass="17654">MKSSPPPDPAVRDAATRFMTSIWQLQRELGHELDPLLRERAGTDPRAYFLLRTIQDGAQYPKVLSECLGIPPNLLSRFLSDLSAHGLIARQMDEQDSRRVRLSLTPAGTRALGQAEEVIHDCIGARLGRLDVPQLAALLDALRTLTSPDPHPCTTQGTRP</sequence>
<dbReference type="InterPro" id="IPR000835">
    <property type="entry name" value="HTH_MarR-typ"/>
</dbReference>
<feature type="domain" description="HTH marR-type" evidence="1">
    <location>
        <begin position="15"/>
        <end position="147"/>
    </location>
</feature>
<evidence type="ECO:0000313" key="3">
    <source>
        <dbReference type="Proteomes" id="UP001597475"/>
    </source>
</evidence>
<comment type="caution">
    <text evidence="2">The sequence shown here is derived from an EMBL/GenBank/DDBJ whole genome shotgun (WGS) entry which is preliminary data.</text>
</comment>
<dbReference type="Proteomes" id="UP001597475">
    <property type="component" value="Unassembled WGS sequence"/>
</dbReference>
<reference evidence="3" key="1">
    <citation type="journal article" date="2019" name="Int. J. Syst. Evol. Microbiol.">
        <title>The Global Catalogue of Microorganisms (GCM) 10K type strain sequencing project: providing services to taxonomists for standard genome sequencing and annotation.</title>
        <authorList>
            <consortium name="The Broad Institute Genomics Platform"/>
            <consortium name="The Broad Institute Genome Sequencing Center for Infectious Disease"/>
            <person name="Wu L."/>
            <person name="Ma J."/>
        </authorList>
    </citation>
    <scope>NUCLEOTIDE SEQUENCE [LARGE SCALE GENOMIC DNA]</scope>
    <source>
        <strain evidence="3">KCTC 33842</strain>
    </source>
</reference>
<dbReference type="EMBL" id="JBHUMK010000012">
    <property type="protein sequence ID" value="MFD2608457.1"/>
    <property type="molecule type" value="Genomic_DNA"/>
</dbReference>
<dbReference type="PROSITE" id="PS50995">
    <property type="entry name" value="HTH_MARR_2"/>
    <property type="match status" value="1"/>
</dbReference>
<organism evidence="2 3">
    <name type="scientific">Deinococcus taklimakanensis</name>
    <dbReference type="NCBI Taxonomy" id="536443"/>
    <lineage>
        <taxon>Bacteria</taxon>
        <taxon>Thermotogati</taxon>
        <taxon>Deinococcota</taxon>
        <taxon>Deinococci</taxon>
        <taxon>Deinococcales</taxon>
        <taxon>Deinococcaceae</taxon>
        <taxon>Deinococcus</taxon>
    </lineage>
</organism>
<proteinExistence type="predicted"/>
<name>A0ABW5P2X2_9DEIO</name>
<keyword evidence="3" id="KW-1185">Reference proteome</keyword>
<dbReference type="Gene3D" id="1.10.10.10">
    <property type="entry name" value="Winged helix-like DNA-binding domain superfamily/Winged helix DNA-binding domain"/>
    <property type="match status" value="1"/>
</dbReference>
<evidence type="ECO:0000313" key="2">
    <source>
        <dbReference type="EMBL" id="MFD2608457.1"/>
    </source>
</evidence>